<feature type="transmembrane region" description="Helical" evidence="16">
    <location>
        <begin position="1012"/>
        <end position="1035"/>
    </location>
</feature>
<evidence type="ECO:0000256" key="11">
    <source>
        <dbReference type="ARBA" id="ARBA00022967"/>
    </source>
</evidence>
<dbReference type="CDD" id="cd00371">
    <property type="entry name" value="HMA"/>
    <property type="match status" value="4"/>
</dbReference>
<feature type="transmembrane region" description="Helical" evidence="16">
    <location>
        <begin position="686"/>
        <end position="706"/>
    </location>
</feature>
<feature type="domain" description="HMA" evidence="18">
    <location>
        <begin position="290"/>
        <end position="356"/>
    </location>
</feature>
<evidence type="ECO:0000256" key="15">
    <source>
        <dbReference type="ARBA" id="ARBA00023136"/>
    </source>
</evidence>
<dbReference type="SUPFAM" id="SSF55008">
    <property type="entry name" value="HMA, heavy metal-associated domain"/>
    <property type="match status" value="4"/>
</dbReference>
<comment type="caution">
    <text evidence="19">The sequence shown here is derived from an EMBL/GenBank/DDBJ whole genome shotgun (WGS) entry which is preliminary data.</text>
</comment>
<dbReference type="AlphaFoldDB" id="A0AB34IEP2"/>
<evidence type="ECO:0000256" key="1">
    <source>
        <dbReference type="ARBA" id="ARBA00004127"/>
    </source>
</evidence>
<dbReference type="InterPro" id="IPR027256">
    <property type="entry name" value="P-typ_ATPase_IB"/>
</dbReference>
<dbReference type="GO" id="GO:0016020">
    <property type="term" value="C:membrane"/>
    <property type="evidence" value="ECO:0007669"/>
    <property type="project" value="UniProtKB-SubCell"/>
</dbReference>
<accession>A0AB34IEP2</accession>
<dbReference type="InterPro" id="IPR059000">
    <property type="entry name" value="ATPase_P-type_domA"/>
</dbReference>
<feature type="transmembrane region" description="Helical" evidence="16">
    <location>
        <begin position="642"/>
        <end position="666"/>
    </location>
</feature>
<evidence type="ECO:0000256" key="4">
    <source>
        <dbReference type="ARBA" id="ARBA00022692"/>
    </source>
</evidence>
<keyword evidence="5 16" id="KW-0479">Metal-binding</keyword>
<keyword evidence="11" id="KW-1278">Translocase</keyword>
<dbReference type="GO" id="GO:0016887">
    <property type="term" value="F:ATP hydrolysis activity"/>
    <property type="evidence" value="ECO:0007669"/>
    <property type="project" value="InterPro"/>
</dbReference>
<dbReference type="InterPro" id="IPR006121">
    <property type="entry name" value="HMA_dom"/>
</dbReference>
<dbReference type="SUPFAM" id="SSF81665">
    <property type="entry name" value="Calcium ATPase, transmembrane domain M"/>
    <property type="match status" value="1"/>
</dbReference>
<dbReference type="EMBL" id="JBGBPQ010000030">
    <property type="protein sequence ID" value="KAL1496179.1"/>
    <property type="molecule type" value="Genomic_DNA"/>
</dbReference>
<evidence type="ECO:0000259" key="18">
    <source>
        <dbReference type="PROSITE" id="PS50846"/>
    </source>
</evidence>
<feature type="region of interest" description="Disordered" evidence="17">
    <location>
        <begin position="1"/>
        <end position="24"/>
    </location>
</feature>
<comment type="subcellular location">
    <subcellularLocation>
        <location evidence="1">Endomembrane system</location>
        <topology evidence="1">Multi-pass membrane protein</topology>
    </subcellularLocation>
    <subcellularLocation>
        <location evidence="16">Membrane</location>
    </subcellularLocation>
</comment>
<feature type="transmembrane region" description="Helical" evidence="16">
    <location>
        <begin position="1041"/>
        <end position="1061"/>
    </location>
</feature>
<dbReference type="Pfam" id="PF00403">
    <property type="entry name" value="HMA"/>
    <property type="match status" value="4"/>
</dbReference>
<sequence length="1111" mass="115853">MRNGRSLIRPSNHQANTEATPPSALPFPLPPFTAAIPSPYEAVSPAAPDPPPMVDEHQLCVKGMTCSHCTSRVSRLLLALPGVLEARVELPSSATVRGTVPIEQLLAAVNAAGFEATRASACVKLRVSGMMCHNCTAKVERALRALDGVDDVTVDLEEGGRAVVYGGLPAAALIAAVEACGKGAALQDEAQAALPEQVLLHVGGMTCTGCSSKVERALLAVGGVRRVSVDLSSKLVAVHGGAAAAPLLAALAAIGKPATLTDEPRAPWGDDPSDASELELLPKPAAEHCTQLLLAVGGMTCAACVGAVERAVRSVDGVSAVSVSLMGKSGKVHFDKDLTHAGAIVRAIEQAGFSAEALSEDDSISSSSHGKEARAWGRQFAGSVVFSLPIFLISMVLPFTAAGDALVAEVIPGLKLRTLLLWILASPVLFGFGLRFYRSAFNAVRHGATNMDVLVSLGSSAAYVYSVLFTCLSIATGGKSASEAECFETPAMLITFVLLGKYLEASAKGKASQAMSALISLQPRTALRCAGCWDLETSPEEVDVSDLVKGDVVKVLPGAQVPSDGAVLRGTSTVDESMITGESLPVLKAEGAAVVGGTINGSGVLWVLVAASTREGTLAQIMRVVSDAQHRRPAVQAFADRVSFYFVPVVVLLALLTWLVWAAAVFADVITEDYLTHCNLPNGQLLAFMFGCAVLVIACPCALGLATPTAVMVGGGVAASLGILIKGGDVLETASKVNAIVFDKTGTLTVGELTVFDVVPFAQDGADAVDSTALLRLCASAERGSEHPIGKAICRRARELSIATVEPRDFTAAAGEGLECEVDGWRVLVGSRGWMAAHDCPLDAARATEWEAAGHSIVLVARAPLGGGARFRLLGIVRLSDALKPDARAVVLQLRAQGLEVYMMSGDTSRAALAVAELAAIPPHCVAAEVKPAEKAERVRKLQGEGRVVAMVGDGVNDAPALAQADVGIAVRSGTDIAIETADIVLMKSALHDVSISLHLARAVMRRIRINFVWAFGYNLIGIPLAAGVFFPIFLIQLPPMFAGAAMALSSVSVVCSSLLLRFYRPPRLDGVATRRRWWWSKSRTVAPLTREIQSTGSLLSGHACSTSTFA</sequence>
<dbReference type="Gene3D" id="3.30.70.100">
    <property type="match status" value="4"/>
</dbReference>
<dbReference type="PANTHER" id="PTHR43520:SF8">
    <property type="entry name" value="P-TYPE CU(+) TRANSPORTER"/>
    <property type="match status" value="1"/>
</dbReference>
<dbReference type="InterPro" id="IPR044492">
    <property type="entry name" value="P_typ_ATPase_HD_dom"/>
</dbReference>
<dbReference type="GO" id="GO:0005507">
    <property type="term" value="F:copper ion binding"/>
    <property type="evidence" value="ECO:0007669"/>
    <property type="project" value="InterPro"/>
</dbReference>
<keyword evidence="3" id="KW-0813">Transport</keyword>
<dbReference type="PROSITE" id="PS00154">
    <property type="entry name" value="ATPASE_E1_E2"/>
    <property type="match status" value="1"/>
</dbReference>
<dbReference type="InterPro" id="IPR036412">
    <property type="entry name" value="HAD-like_sf"/>
</dbReference>
<dbReference type="NCBIfam" id="TIGR00003">
    <property type="entry name" value="copper ion binding protein"/>
    <property type="match status" value="1"/>
</dbReference>
<keyword evidence="10" id="KW-0460">Magnesium</keyword>
<dbReference type="Pfam" id="PF00122">
    <property type="entry name" value="E1-E2_ATPase"/>
    <property type="match status" value="1"/>
</dbReference>
<feature type="transmembrane region" description="Helical" evidence="16">
    <location>
        <begin position="419"/>
        <end position="437"/>
    </location>
</feature>
<proteinExistence type="inferred from homology"/>
<keyword evidence="4 16" id="KW-0812">Transmembrane</keyword>
<dbReference type="PRINTS" id="PR00943">
    <property type="entry name" value="CUATPASE"/>
</dbReference>
<comment type="similarity">
    <text evidence="2 16">Belongs to the cation transport ATPase (P-type) (TC 3.A.3) family. Type IB subfamily.</text>
</comment>
<evidence type="ECO:0000256" key="3">
    <source>
        <dbReference type="ARBA" id="ARBA00022448"/>
    </source>
</evidence>
<keyword evidence="14" id="KW-0406">Ion transport</keyword>
<keyword evidence="13" id="KW-0186">Copper</keyword>
<dbReference type="Gene3D" id="3.40.50.1000">
    <property type="entry name" value="HAD superfamily/HAD-like"/>
    <property type="match status" value="1"/>
</dbReference>
<evidence type="ECO:0000256" key="5">
    <source>
        <dbReference type="ARBA" id="ARBA00022723"/>
    </source>
</evidence>
<organism evidence="19 20">
    <name type="scientific">Prymnesium parvum</name>
    <name type="common">Toxic golden alga</name>
    <dbReference type="NCBI Taxonomy" id="97485"/>
    <lineage>
        <taxon>Eukaryota</taxon>
        <taxon>Haptista</taxon>
        <taxon>Haptophyta</taxon>
        <taxon>Prymnesiophyceae</taxon>
        <taxon>Prymnesiales</taxon>
        <taxon>Prymnesiaceae</taxon>
        <taxon>Prymnesium</taxon>
    </lineage>
</organism>
<protein>
    <recommendedName>
        <fullName evidence="18">HMA domain-containing protein</fullName>
    </recommendedName>
</protein>
<dbReference type="SUPFAM" id="SSF56784">
    <property type="entry name" value="HAD-like"/>
    <property type="match status" value="1"/>
</dbReference>
<dbReference type="PRINTS" id="PR00119">
    <property type="entry name" value="CATATPASE"/>
</dbReference>
<dbReference type="InterPro" id="IPR017969">
    <property type="entry name" value="Heavy-metal-associated_CS"/>
</dbReference>
<keyword evidence="6" id="KW-0677">Repeat</keyword>
<feature type="compositionally biased region" description="Polar residues" evidence="17">
    <location>
        <begin position="9"/>
        <end position="18"/>
    </location>
</feature>
<dbReference type="FunFam" id="2.70.150.10:FF:000002">
    <property type="entry name" value="Copper-transporting ATPase 1, putative"/>
    <property type="match status" value="1"/>
</dbReference>
<dbReference type="GO" id="GO:0005524">
    <property type="term" value="F:ATP binding"/>
    <property type="evidence" value="ECO:0007669"/>
    <property type="project" value="UniProtKB-UniRule"/>
</dbReference>
<keyword evidence="12 16" id="KW-1133">Transmembrane helix</keyword>
<evidence type="ECO:0000256" key="8">
    <source>
        <dbReference type="ARBA" id="ARBA00022796"/>
    </source>
</evidence>
<dbReference type="NCBIfam" id="TIGR01494">
    <property type="entry name" value="ATPase_P-type"/>
    <property type="match status" value="2"/>
</dbReference>
<evidence type="ECO:0000256" key="14">
    <source>
        <dbReference type="ARBA" id="ARBA00023065"/>
    </source>
</evidence>
<keyword evidence="15 16" id="KW-0472">Membrane</keyword>
<dbReference type="InterPro" id="IPR001757">
    <property type="entry name" value="P_typ_ATPase"/>
</dbReference>
<name>A0AB34IEP2_PRYPA</name>
<dbReference type="NCBIfam" id="TIGR01525">
    <property type="entry name" value="ATPase-IB_hvy"/>
    <property type="match status" value="1"/>
</dbReference>
<dbReference type="GO" id="GO:0043682">
    <property type="term" value="F:P-type divalent copper transporter activity"/>
    <property type="evidence" value="ECO:0007669"/>
    <property type="project" value="TreeGrafter"/>
</dbReference>
<dbReference type="PROSITE" id="PS50846">
    <property type="entry name" value="HMA_2"/>
    <property type="match status" value="4"/>
</dbReference>
<evidence type="ECO:0000256" key="12">
    <source>
        <dbReference type="ARBA" id="ARBA00022989"/>
    </source>
</evidence>
<dbReference type="GO" id="GO:0012505">
    <property type="term" value="C:endomembrane system"/>
    <property type="evidence" value="ECO:0007669"/>
    <property type="project" value="UniProtKB-SubCell"/>
</dbReference>
<dbReference type="InterPro" id="IPR008250">
    <property type="entry name" value="ATPase_P-typ_transduc_dom_A_sf"/>
</dbReference>
<evidence type="ECO:0000256" key="16">
    <source>
        <dbReference type="RuleBase" id="RU362081"/>
    </source>
</evidence>
<gene>
    <name evidence="19" type="ORF">AB1Y20_014795</name>
</gene>
<evidence type="ECO:0000256" key="10">
    <source>
        <dbReference type="ARBA" id="ARBA00022842"/>
    </source>
</evidence>
<evidence type="ECO:0000256" key="9">
    <source>
        <dbReference type="ARBA" id="ARBA00022840"/>
    </source>
</evidence>
<feature type="transmembrane region" description="Helical" evidence="16">
    <location>
        <begin position="380"/>
        <end position="399"/>
    </location>
</feature>
<keyword evidence="7 16" id="KW-0547">Nucleotide-binding</keyword>
<dbReference type="InterPro" id="IPR018303">
    <property type="entry name" value="ATPase_P-typ_P_site"/>
</dbReference>
<evidence type="ECO:0000256" key="2">
    <source>
        <dbReference type="ARBA" id="ARBA00006024"/>
    </source>
</evidence>
<dbReference type="Gene3D" id="2.70.150.10">
    <property type="entry name" value="Calcium-transporting ATPase, cytoplasmic transduction domain A"/>
    <property type="match status" value="1"/>
</dbReference>
<dbReference type="Proteomes" id="UP001515480">
    <property type="component" value="Unassembled WGS sequence"/>
</dbReference>
<evidence type="ECO:0000313" key="20">
    <source>
        <dbReference type="Proteomes" id="UP001515480"/>
    </source>
</evidence>
<keyword evidence="20" id="KW-1185">Reference proteome</keyword>
<reference evidence="19 20" key="1">
    <citation type="journal article" date="2024" name="Science">
        <title>Giant polyketide synthase enzymes in the biosynthesis of giant marine polyether toxins.</title>
        <authorList>
            <person name="Fallon T.R."/>
            <person name="Shende V.V."/>
            <person name="Wierzbicki I.H."/>
            <person name="Pendleton A.L."/>
            <person name="Watervoot N.F."/>
            <person name="Auber R.P."/>
            <person name="Gonzalez D.J."/>
            <person name="Wisecaver J.H."/>
            <person name="Moore B.S."/>
        </authorList>
    </citation>
    <scope>NUCLEOTIDE SEQUENCE [LARGE SCALE GENOMIC DNA]</scope>
    <source>
        <strain evidence="19 20">12B1</strain>
    </source>
</reference>
<dbReference type="SFLD" id="SFLDF00027">
    <property type="entry name" value="p-type_atpase"/>
    <property type="match status" value="1"/>
</dbReference>
<keyword evidence="8" id="KW-0187">Copper transport</keyword>
<evidence type="ECO:0000256" key="6">
    <source>
        <dbReference type="ARBA" id="ARBA00022737"/>
    </source>
</evidence>
<dbReference type="InterPro" id="IPR023299">
    <property type="entry name" value="ATPase_P-typ_cyto_dom_N"/>
</dbReference>
<dbReference type="FunFam" id="3.30.70.100:FF:000005">
    <property type="entry name" value="Copper-exporting P-type ATPase A"/>
    <property type="match status" value="1"/>
</dbReference>
<evidence type="ECO:0000256" key="7">
    <source>
        <dbReference type="ARBA" id="ARBA00022741"/>
    </source>
</evidence>
<evidence type="ECO:0000313" key="19">
    <source>
        <dbReference type="EMBL" id="KAL1496179.1"/>
    </source>
</evidence>
<dbReference type="InterPro" id="IPR023214">
    <property type="entry name" value="HAD_sf"/>
</dbReference>
<keyword evidence="9 16" id="KW-0067">ATP-binding</keyword>
<evidence type="ECO:0000256" key="17">
    <source>
        <dbReference type="SAM" id="MobiDB-lite"/>
    </source>
</evidence>
<dbReference type="SFLD" id="SFLDG00002">
    <property type="entry name" value="C1.7:_P-type_atpase_like"/>
    <property type="match status" value="1"/>
</dbReference>
<dbReference type="SFLD" id="SFLDS00003">
    <property type="entry name" value="Haloacid_Dehalogenase"/>
    <property type="match status" value="1"/>
</dbReference>
<feature type="domain" description="HMA" evidence="18">
    <location>
        <begin position="121"/>
        <end position="185"/>
    </location>
</feature>
<dbReference type="InterPro" id="IPR006122">
    <property type="entry name" value="HMA_Cu_ion-bd"/>
</dbReference>
<feature type="domain" description="HMA" evidence="18">
    <location>
        <begin position="196"/>
        <end position="259"/>
    </location>
</feature>
<dbReference type="GO" id="GO:0055070">
    <property type="term" value="P:copper ion homeostasis"/>
    <property type="evidence" value="ECO:0007669"/>
    <property type="project" value="TreeGrafter"/>
</dbReference>
<evidence type="ECO:0000256" key="13">
    <source>
        <dbReference type="ARBA" id="ARBA00023008"/>
    </source>
</evidence>
<feature type="domain" description="HMA" evidence="18">
    <location>
        <begin position="55"/>
        <end position="117"/>
    </location>
</feature>
<dbReference type="CDD" id="cd02094">
    <property type="entry name" value="P-type_ATPase_Cu-like"/>
    <property type="match status" value="1"/>
</dbReference>
<dbReference type="PANTHER" id="PTHR43520">
    <property type="entry name" value="ATP7, ISOFORM B"/>
    <property type="match status" value="1"/>
</dbReference>
<dbReference type="InterPro" id="IPR023298">
    <property type="entry name" value="ATPase_P-typ_TM_dom_sf"/>
</dbReference>
<dbReference type="InterPro" id="IPR036163">
    <property type="entry name" value="HMA_dom_sf"/>
</dbReference>
<dbReference type="Gene3D" id="3.40.1110.10">
    <property type="entry name" value="Calcium-transporting ATPase, cytoplasmic domain N"/>
    <property type="match status" value="1"/>
</dbReference>
<dbReference type="SUPFAM" id="SSF81653">
    <property type="entry name" value="Calcium ATPase, transduction domain A"/>
    <property type="match status" value="1"/>
</dbReference>
<dbReference type="PROSITE" id="PS01047">
    <property type="entry name" value="HMA_1"/>
    <property type="match status" value="2"/>
</dbReference>
<dbReference type="Pfam" id="PF00702">
    <property type="entry name" value="Hydrolase"/>
    <property type="match status" value="1"/>
</dbReference>